<evidence type="ECO:0000313" key="2">
    <source>
        <dbReference type="Proteomes" id="UP000821895"/>
    </source>
</evidence>
<keyword evidence="2" id="KW-1185">Reference proteome</keyword>
<dbReference type="RefSeq" id="YP_010675488.1">
    <property type="nucleotide sequence ID" value="NC_071004.1"/>
</dbReference>
<proteinExistence type="predicted"/>
<dbReference type="KEGG" id="vg:77951815"/>
<dbReference type="Proteomes" id="UP000821895">
    <property type="component" value="Segment"/>
</dbReference>
<dbReference type="GeneID" id="77951815"/>
<gene>
    <name evidence="1" type="primary">59</name>
    <name evidence="1" type="ORF">SEA_CLAWZ_59</name>
</gene>
<accession>A0AAE7F8C6</accession>
<sequence>MSGLGSRPQDDAEWARQVEKRLRALEYPNAIRMGEWTIHVGQFGDLVADNTTTNRRYILASGDRSNRAGIADD</sequence>
<protein>
    <submittedName>
        <fullName evidence="1">Minor tail protein</fullName>
    </submittedName>
</protein>
<dbReference type="EMBL" id="MT498058">
    <property type="protein sequence ID" value="QKY79971.1"/>
    <property type="molecule type" value="Genomic_DNA"/>
</dbReference>
<organism evidence="1 2">
    <name type="scientific">Gordonia phage Clawz</name>
    <dbReference type="NCBI Taxonomy" id="2743910"/>
    <lineage>
        <taxon>Viruses</taxon>
        <taxon>Duplodnaviria</taxon>
        <taxon>Heunggongvirae</taxon>
        <taxon>Uroviricota</taxon>
        <taxon>Caudoviricetes</taxon>
        <taxon>Clawzvirus</taxon>
        <taxon>Clawzvirus clawz</taxon>
    </lineage>
</organism>
<reference evidence="1" key="1">
    <citation type="submission" date="2020-05" db="EMBL/GenBank/DDBJ databases">
        <authorList>
            <person name="Conneilly E.M."/>
            <person name="Corace M.L."/>
            <person name="Daly D."/>
            <person name="Dejene M.A."/>
            <person name="Deng Y."/>
            <person name="Kelly J.M."/>
            <person name="Masiello C.S."/>
            <person name="McDonough D."/>
            <person name="Musser E."/>
            <person name="Pecorale A.L."/>
            <person name="Ray R.F."/>
            <person name="Regan I.M."/>
            <person name="Shedd N.A."/>
            <person name="Tatone J.R."/>
            <person name="Tocci C.W."/>
            <person name="Zarate C.M."/>
            <person name="Whitefleet-Smith J.L."/>
            <person name="Garlena R.A."/>
            <person name="Russell D.A."/>
            <person name="Pope W.H."/>
            <person name="Jacobs-Sera D."/>
            <person name="Hatfull G.F."/>
        </authorList>
    </citation>
    <scope>NUCLEOTIDE SEQUENCE</scope>
</reference>
<name>A0AAE7F8C6_9CAUD</name>
<evidence type="ECO:0000313" key="1">
    <source>
        <dbReference type="EMBL" id="QKY79971.1"/>
    </source>
</evidence>